<protein>
    <submittedName>
        <fullName evidence="1">Immunity protein 26</fullName>
    </submittedName>
</protein>
<evidence type="ECO:0000313" key="2">
    <source>
        <dbReference type="Proteomes" id="UP000186015"/>
    </source>
</evidence>
<accession>A0A1H7P4D1</accession>
<dbReference type="EMBL" id="FOAT01000018">
    <property type="protein sequence ID" value="SEL29957.1"/>
    <property type="molecule type" value="Genomic_DNA"/>
</dbReference>
<organism evidence="1 2">
    <name type="scientific">Ruminococcus albus</name>
    <dbReference type="NCBI Taxonomy" id="1264"/>
    <lineage>
        <taxon>Bacteria</taxon>
        <taxon>Bacillati</taxon>
        <taxon>Bacillota</taxon>
        <taxon>Clostridia</taxon>
        <taxon>Eubacteriales</taxon>
        <taxon>Oscillospiraceae</taxon>
        <taxon>Ruminococcus</taxon>
    </lineage>
</organism>
<dbReference type="InterPro" id="IPR029278">
    <property type="entry name" value="Imm26"/>
</dbReference>
<proteinExistence type="predicted"/>
<dbReference type="Pfam" id="PF15428">
    <property type="entry name" value="Imm26"/>
    <property type="match status" value="1"/>
</dbReference>
<gene>
    <name evidence="1" type="ORF">SAMN05216469_11847</name>
</gene>
<dbReference type="RefSeq" id="WP_074835475.1">
    <property type="nucleotide sequence ID" value="NZ_FOAT01000018.1"/>
</dbReference>
<dbReference type="AlphaFoldDB" id="A0A1H7P4D1"/>
<sequence length="747" mass="85926">MVDKKAIALLKKYYLSYKSEGQPSEADLADAVKSGVFVADSEMTHDEIVAAVKELSERISLESAAKAFLYSLSSGDMRYRSAVSSLLWAKALPKHEFVSNGVEPGGWRSPMCIVCGCTHGLETSENIDWNKFNVFRYLPPKQYGREPDYVSAEYVLNDLREFEKLPAVEPCDDDYRILNGIFACANEMKSHNMDTALVAEIRKRKFFDATGNAIHCILGILSECGIFQSDEKKGFLYEFTNRDEQGFGRDGLTFFPLNFWRGKFGVNYDAVNKIFGSFSGDKLLPEKAAAPEKKEEAAPKKKALSKVEQYFKDRDHCIMLTDDERRYLALDPIDKSWETECIYSALRNLRKRIVMFYDGDTIVKVIEEYSYVNEDTCVRKGYCEFDTHLKTDKRSMILPLTDRGRAKPITPTNLMAIDPFGCEVDISMSEEGTSIWAGNRRNSQILTMGETDRIKKIQNDSDFHDFMQYYISTCPDDYFQRIAEIRGLKHQTVKFKAGDIFRCQEDREHYTYGLILGKTREIEKWNELPKEHSFRHLMTQPIIVRMYDFVTTDKDMTAQQLKDMPLCPPKICSDGDIIWGRHKIVDHKELVPDDIEFCIHLTRIVTKNEHVTPFTAEMFLRENEKKGKKSREPMSLYIEWGFVSMEIPWADVPDDIRDTVEERNWSDGGVSLGISGAYCGMTLTQLLKKHPKHIYGGDLHYPENRERFDMVMDFLGLPKGAGYDDFAEKYGGISRQKYIELIGERSK</sequence>
<evidence type="ECO:0000313" key="1">
    <source>
        <dbReference type="EMBL" id="SEL29957.1"/>
    </source>
</evidence>
<reference evidence="1 2" key="1">
    <citation type="submission" date="2016-10" db="EMBL/GenBank/DDBJ databases">
        <authorList>
            <person name="de Groot N.N."/>
        </authorList>
    </citation>
    <scope>NUCLEOTIDE SEQUENCE [LARGE SCALE GENOMIC DNA]</scope>
    <source>
        <strain evidence="1 2">KH2T6</strain>
    </source>
</reference>
<dbReference type="Proteomes" id="UP000186015">
    <property type="component" value="Unassembled WGS sequence"/>
</dbReference>
<name>A0A1H7P4D1_RUMAL</name>